<evidence type="ECO:0000313" key="3">
    <source>
        <dbReference type="Proteomes" id="UP000290545"/>
    </source>
</evidence>
<proteinExistence type="predicted"/>
<keyword evidence="3" id="KW-1185">Reference proteome</keyword>
<evidence type="ECO:0008006" key="4">
    <source>
        <dbReference type="Google" id="ProtNLM"/>
    </source>
</evidence>
<protein>
    <recommendedName>
        <fullName evidence="4">Outer membrane protein beta-barrel domain-containing protein</fullName>
    </recommendedName>
</protein>
<dbReference type="Proteomes" id="UP000290545">
    <property type="component" value="Unassembled WGS sequence"/>
</dbReference>
<comment type="caution">
    <text evidence="2">The sequence shown here is derived from an EMBL/GenBank/DDBJ whole genome shotgun (WGS) entry which is preliminary data.</text>
</comment>
<evidence type="ECO:0000313" key="2">
    <source>
        <dbReference type="EMBL" id="RXK80809.1"/>
    </source>
</evidence>
<organism evidence="2 3">
    <name type="scientific">Filimonas effusa</name>
    <dbReference type="NCBI Taxonomy" id="2508721"/>
    <lineage>
        <taxon>Bacteria</taxon>
        <taxon>Pseudomonadati</taxon>
        <taxon>Bacteroidota</taxon>
        <taxon>Chitinophagia</taxon>
        <taxon>Chitinophagales</taxon>
        <taxon>Chitinophagaceae</taxon>
        <taxon>Filimonas</taxon>
    </lineage>
</organism>
<feature type="chain" id="PRO_5020582141" description="Outer membrane protein beta-barrel domain-containing protein" evidence="1">
    <location>
        <begin position="21"/>
        <end position="202"/>
    </location>
</feature>
<evidence type="ECO:0000256" key="1">
    <source>
        <dbReference type="SAM" id="SignalP"/>
    </source>
</evidence>
<accession>A0A4Q1D1F1</accession>
<dbReference type="EMBL" id="SDHZ01000005">
    <property type="protein sequence ID" value="RXK80809.1"/>
    <property type="molecule type" value="Genomic_DNA"/>
</dbReference>
<dbReference type="OrthoDB" id="996613at2"/>
<dbReference type="RefSeq" id="WP_129005875.1">
    <property type="nucleotide sequence ID" value="NZ_SDHZ01000005.1"/>
</dbReference>
<feature type="signal peptide" evidence="1">
    <location>
        <begin position="1"/>
        <end position="20"/>
    </location>
</feature>
<sequence>MRRHLIVAVLATLFVSGLKAQISDTVKNNFWHRQPPHYGAQQAVEAESLFPMFFTGGYHACVGYRYGNWRLRASVINGGDYNAEPAGLKNQKDDFKRFYKTSPGIFLGYNIWKNLELYTFLEMHTFAIEQKSTGLRQNIRSNDFGGGISYQFFLGKYVYLQPGLHLYLRSDKSLDFNGVKYNIPNADFAPVIRIGFRLWEKH</sequence>
<reference evidence="2 3" key="1">
    <citation type="submission" date="2019-01" db="EMBL/GenBank/DDBJ databases">
        <title>Filimonas sp. strain TTM-71.</title>
        <authorList>
            <person name="Chen W.-M."/>
        </authorList>
    </citation>
    <scope>NUCLEOTIDE SEQUENCE [LARGE SCALE GENOMIC DNA]</scope>
    <source>
        <strain evidence="2 3">TTM-71</strain>
    </source>
</reference>
<dbReference type="AlphaFoldDB" id="A0A4Q1D1F1"/>
<gene>
    <name evidence="2" type="ORF">ESB13_21870</name>
</gene>
<name>A0A4Q1D1F1_9BACT</name>
<keyword evidence="1" id="KW-0732">Signal</keyword>